<dbReference type="InterPro" id="IPR001466">
    <property type="entry name" value="Beta-lactam-related"/>
</dbReference>
<dbReference type="RefSeq" id="XP_062793491.1">
    <property type="nucleotide sequence ID" value="XM_062937440.1"/>
</dbReference>
<feature type="domain" description="Beta-lactamase-related" evidence="2">
    <location>
        <begin position="18"/>
        <end position="329"/>
    </location>
</feature>
<dbReference type="PANTHER" id="PTHR46825">
    <property type="entry name" value="D-ALANYL-D-ALANINE-CARBOXYPEPTIDASE/ENDOPEPTIDASE AMPH"/>
    <property type="match status" value="1"/>
</dbReference>
<accession>A0ABZ1D3Y5</accession>
<evidence type="ECO:0000313" key="4">
    <source>
        <dbReference type="Proteomes" id="UP001329825"/>
    </source>
</evidence>
<proteinExistence type="inferred from homology"/>
<dbReference type="InterPro" id="IPR012338">
    <property type="entry name" value="Beta-lactam/transpept-like"/>
</dbReference>
<dbReference type="Proteomes" id="UP001329825">
    <property type="component" value="Chromosome 7"/>
</dbReference>
<dbReference type="Pfam" id="PF00144">
    <property type="entry name" value="Beta-lactamase"/>
    <property type="match status" value="1"/>
</dbReference>
<dbReference type="SUPFAM" id="SSF56601">
    <property type="entry name" value="beta-lactamase/transpeptidase-like"/>
    <property type="match status" value="1"/>
</dbReference>
<organism evidence="3 4">
    <name type="scientific">Kwoniella shivajii</name>
    <dbReference type="NCBI Taxonomy" id="564305"/>
    <lineage>
        <taxon>Eukaryota</taxon>
        <taxon>Fungi</taxon>
        <taxon>Dikarya</taxon>
        <taxon>Basidiomycota</taxon>
        <taxon>Agaricomycotina</taxon>
        <taxon>Tremellomycetes</taxon>
        <taxon>Tremellales</taxon>
        <taxon>Cryptococcaceae</taxon>
        <taxon>Kwoniella</taxon>
    </lineage>
</organism>
<evidence type="ECO:0000313" key="3">
    <source>
        <dbReference type="EMBL" id="WRT68752.1"/>
    </source>
</evidence>
<dbReference type="GeneID" id="87957862"/>
<protein>
    <recommendedName>
        <fullName evidence="2">Beta-lactamase-related domain-containing protein</fullName>
    </recommendedName>
</protein>
<sequence length="495" mass="56486">MSLKVFINHHLVPEIQVAMEKWSIRGCAIVVTQGREEEIVMFGYRDRTNLVTSETLFALASCSKLVTVLAILRALSKQNLSINTTVKSIIPEFKLYDSFAECQCTIEDILCHRTGVPGYDHLWNPSYSIHTLIERLGQLKPTAGLRERHQYNSLMYDLVCLIVERLVQKPFEEYVKEEFFIPLDMKSTTFAHLDEDKEYAQGNWNRMTLEVEEKSRTMTFGLDRMGERGGIGTGRLWMNGEDTLKWLKALPLMPEYSEAILPRIAVGLAGGLEYSDHAVLYGLGQRISTHRGVLIAEHSGEIPGFLSRLSRLPEHDVGFAVLTNSDSGGKYLRAFVKCRLIEHFAELDKLDWLEKIEIVRQEQMLSTRSWLTSVDDITHEHVSEDDPLVGTWMSEGFDTWHILSSSLMAHLPDMSSLPFIPALYGQPNYVFSPSRVKGKYQACFQWKSYDTKEIMYGYPFSVQVLDGERIEVIGLMGVGEGMNEEDFGIVFHRMM</sequence>
<dbReference type="Gene3D" id="3.40.710.10">
    <property type="entry name" value="DD-peptidase/beta-lactamase superfamily"/>
    <property type="match status" value="1"/>
</dbReference>
<evidence type="ECO:0000256" key="1">
    <source>
        <dbReference type="ARBA" id="ARBA00038215"/>
    </source>
</evidence>
<evidence type="ECO:0000259" key="2">
    <source>
        <dbReference type="Pfam" id="PF00144"/>
    </source>
</evidence>
<dbReference type="EMBL" id="CP141887">
    <property type="protein sequence ID" value="WRT68752.1"/>
    <property type="molecule type" value="Genomic_DNA"/>
</dbReference>
<reference evidence="3 4" key="1">
    <citation type="submission" date="2024-01" db="EMBL/GenBank/DDBJ databases">
        <title>Comparative genomics of Cryptococcus and Kwoniella reveals pathogenesis evolution and contrasting modes of karyotype evolution via chromosome fusion or intercentromeric recombination.</title>
        <authorList>
            <person name="Coelho M.A."/>
            <person name="David-Palma M."/>
            <person name="Shea T."/>
            <person name="Bowers K."/>
            <person name="McGinley-Smith S."/>
            <person name="Mohammad A.W."/>
            <person name="Gnirke A."/>
            <person name="Yurkov A.M."/>
            <person name="Nowrousian M."/>
            <person name="Sun S."/>
            <person name="Cuomo C.A."/>
            <person name="Heitman J."/>
        </authorList>
    </citation>
    <scope>NUCLEOTIDE SEQUENCE [LARGE SCALE GENOMIC DNA]</scope>
    <source>
        <strain evidence="3">CBS 11374</strain>
    </source>
</reference>
<gene>
    <name evidence="3" type="ORF">IL334_005732</name>
</gene>
<dbReference type="InterPro" id="IPR050491">
    <property type="entry name" value="AmpC-like"/>
</dbReference>
<keyword evidence="4" id="KW-1185">Reference proteome</keyword>
<dbReference type="PANTHER" id="PTHR46825:SF9">
    <property type="entry name" value="BETA-LACTAMASE-RELATED DOMAIN-CONTAINING PROTEIN"/>
    <property type="match status" value="1"/>
</dbReference>
<comment type="similarity">
    <text evidence="1">Belongs to the peptidase S12 family.</text>
</comment>
<name>A0ABZ1D3Y5_9TREE</name>